<dbReference type="AlphaFoldDB" id="A0A1I6LYT6"/>
<keyword evidence="2" id="KW-0808">Transferase</keyword>
<keyword evidence="1" id="KW-0175">Coiled coil</keyword>
<organism evidence="2 3">
    <name type="scientific">Anaeromicropila populeti</name>
    <dbReference type="NCBI Taxonomy" id="37658"/>
    <lineage>
        <taxon>Bacteria</taxon>
        <taxon>Bacillati</taxon>
        <taxon>Bacillota</taxon>
        <taxon>Clostridia</taxon>
        <taxon>Lachnospirales</taxon>
        <taxon>Lachnospiraceae</taxon>
        <taxon>Anaeromicropila</taxon>
    </lineage>
</organism>
<dbReference type="STRING" id="37658.SAMN05661086_03677"/>
<keyword evidence="3" id="KW-1185">Reference proteome</keyword>
<dbReference type="GO" id="GO:0016740">
    <property type="term" value="F:transferase activity"/>
    <property type="evidence" value="ECO:0007669"/>
    <property type="project" value="UniProtKB-KW"/>
</dbReference>
<accession>A0A1I6LYT6</accession>
<name>A0A1I6LYT6_9FIRM</name>
<reference evidence="2 3" key="1">
    <citation type="submission" date="2016-10" db="EMBL/GenBank/DDBJ databases">
        <authorList>
            <person name="de Groot N.N."/>
        </authorList>
    </citation>
    <scope>NUCLEOTIDE SEQUENCE [LARGE SCALE GENOMIC DNA]</scope>
    <source>
        <strain evidence="2 3">743A</strain>
    </source>
</reference>
<proteinExistence type="predicted"/>
<sequence length="149" mass="17834">MNYLKREMVTHGVELGPGNVLSSLMKHNISDIKIYAYDKEEEQEKLRAYIEKTTIPFLSRCLGIAVATKNNNWKEEDYQTGVKEPYEKIRQMEQRTEEENRKATREEMEQAMELLKKIFETKQTEKEEQEMRFKQLFRDTGTEDIFLKK</sequence>
<dbReference type="Proteomes" id="UP000199659">
    <property type="component" value="Unassembled WGS sequence"/>
</dbReference>
<dbReference type="EMBL" id="FOYZ01000026">
    <property type="protein sequence ID" value="SFS08607.1"/>
    <property type="molecule type" value="Genomic_DNA"/>
</dbReference>
<dbReference type="OrthoDB" id="9805460at2"/>
<protein>
    <submittedName>
        <fullName evidence="2">[acyl-carrier-protein] S-malonyltransferase</fullName>
    </submittedName>
</protein>
<evidence type="ECO:0000313" key="3">
    <source>
        <dbReference type="Proteomes" id="UP000199659"/>
    </source>
</evidence>
<dbReference type="RefSeq" id="WP_092564340.1">
    <property type="nucleotide sequence ID" value="NZ_FOYZ01000026.1"/>
</dbReference>
<evidence type="ECO:0000313" key="2">
    <source>
        <dbReference type="EMBL" id="SFS08607.1"/>
    </source>
</evidence>
<feature type="coiled-coil region" evidence="1">
    <location>
        <begin position="86"/>
        <end position="128"/>
    </location>
</feature>
<evidence type="ECO:0000256" key="1">
    <source>
        <dbReference type="SAM" id="Coils"/>
    </source>
</evidence>
<gene>
    <name evidence="2" type="ORF">SAMN05661086_03677</name>
</gene>